<sequence>MNEIHFYSSKIKSIILLIISFGFVYFFIYSYEELTYKSYFIIMMSHFVFILFCFGIIYSMILIFRRKPLLTINENEIIIFYPLRKKVLIPFEDIGGFFISSSSYRGIKTSHQINIVMKNVKLKKNKIVKTIFPQFENMQYAIQSDLLNVKTKKLIIILNSYLKNSNTNIVEK</sequence>
<keyword evidence="1" id="KW-1133">Transmembrane helix</keyword>
<organism evidence="2 3">
    <name type="scientific">Chryseobacterium taeanense</name>
    <dbReference type="NCBI Taxonomy" id="311334"/>
    <lineage>
        <taxon>Bacteria</taxon>
        <taxon>Pseudomonadati</taxon>
        <taxon>Bacteroidota</taxon>
        <taxon>Flavobacteriia</taxon>
        <taxon>Flavobacteriales</taxon>
        <taxon>Weeksellaceae</taxon>
        <taxon>Chryseobacterium group</taxon>
        <taxon>Chryseobacterium</taxon>
    </lineage>
</organism>
<accession>A0A1G8LUU1</accession>
<reference evidence="3" key="1">
    <citation type="submission" date="2016-10" db="EMBL/GenBank/DDBJ databases">
        <authorList>
            <person name="Varghese N."/>
            <person name="Submissions S."/>
        </authorList>
    </citation>
    <scope>NUCLEOTIDE SEQUENCE [LARGE SCALE GENOMIC DNA]</scope>
    <source>
        <strain evidence="3">DSM 17071</strain>
    </source>
</reference>
<feature type="transmembrane region" description="Helical" evidence="1">
    <location>
        <begin position="12"/>
        <end position="28"/>
    </location>
</feature>
<gene>
    <name evidence="2" type="ORF">SAMN05421846_11048</name>
</gene>
<dbReference type="NCBIfam" id="NF041635">
    <property type="entry name" value="STM3941_fam"/>
    <property type="match status" value="1"/>
</dbReference>
<keyword evidence="1" id="KW-0812">Transmembrane</keyword>
<dbReference type="STRING" id="311334.SAMN05421846_11048"/>
<dbReference type="InterPro" id="IPR048136">
    <property type="entry name" value="STM3941-like"/>
</dbReference>
<feature type="transmembrane region" description="Helical" evidence="1">
    <location>
        <begin position="40"/>
        <end position="64"/>
    </location>
</feature>
<evidence type="ECO:0000313" key="2">
    <source>
        <dbReference type="EMBL" id="SDI58940.1"/>
    </source>
</evidence>
<evidence type="ECO:0000256" key="1">
    <source>
        <dbReference type="SAM" id="Phobius"/>
    </source>
</evidence>
<protein>
    <submittedName>
        <fullName evidence="2">Uncharacterized protein</fullName>
    </submittedName>
</protein>
<name>A0A1G8LUU1_9FLAO</name>
<dbReference type="AlphaFoldDB" id="A0A1G8LUU1"/>
<keyword evidence="3" id="KW-1185">Reference proteome</keyword>
<dbReference type="Proteomes" id="UP000198869">
    <property type="component" value="Unassembled WGS sequence"/>
</dbReference>
<proteinExistence type="predicted"/>
<evidence type="ECO:0000313" key="3">
    <source>
        <dbReference type="Proteomes" id="UP000198869"/>
    </source>
</evidence>
<keyword evidence="1" id="KW-0472">Membrane</keyword>
<dbReference type="EMBL" id="FNDW01000010">
    <property type="protein sequence ID" value="SDI58940.1"/>
    <property type="molecule type" value="Genomic_DNA"/>
</dbReference>
<dbReference type="RefSeq" id="WP_089859831.1">
    <property type="nucleotide sequence ID" value="NZ_FNDW01000010.1"/>
</dbReference>